<organism evidence="1 2">
    <name type="scientific">Pseudomonas veronii 1YdBTEX2</name>
    <dbReference type="NCBI Taxonomy" id="1295141"/>
    <lineage>
        <taxon>Bacteria</taxon>
        <taxon>Pseudomonadati</taxon>
        <taxon>Pseudomonadota</taxon>
        <taxon>Gammaproteobacteria</taxon>
        <taxon>Pseudomonadales</taxon>
        <taxon>Pseudomonadaceae</taxon>
        <taxon>Pseudomonas</taxon>
    </lineage>
</organism>
<proteinExistence type="predicted"/>
<gene>
    <name evidence="1" type="ORF">PVE_R2G0011</name>
</gene>
<dbReference type="AlphaFoldDB" id="A0A1D3K758"/>
<name>A0A1D3K758_PSEVE</name>
<sequence>MPLRFFDEVEFQTDLTSYGVGRVIAVFPATDEVKVLDEDGCVWSGPIDLVALINE</sequence>
<evidence type="ECO:0000313" key="2">
    <source>
        <dbReference type="Proteomes" id="UP000245431"/>
    </source>
</evidence>
<dbReference type="EMBL" id="LT599584">
    <property type="protein sequence ID" value="SBW84041.1"/>
    <property type="molecule type" value="Genomic_DNA"/>
</dbReference>
<reference evidence="2" key="1">
    <citation type="submission" date="2016-07" db="EMBL/GenBank/DDBJ databases">
        <authorList>
            <person name="Florea S."/>
            <person name="Webb J.S."/>
            <person name="Jaromczyk J."/>
            <person name="Schardl C.L."/>
        </authorList>
    </citation>
    <scope>NUCLEOTIDE SEQUENCE [LARGE SCALE GENOMIC DNA]</scope>
    <source>
        <strain evidence="2">1YdBTEX2</strain>
    </source>
</reference>
<accession>A0A1D3K758</accession>
<evidence type="ECO:0000313" key="1">
    <source>
        <dbReference type="EMBL" id="SBW84041.1"/>
    </source>
</evidence>
<protein>
    <submittedName>
        <fullName evidence="1">Uncharacterized protein</fullName>
    </submittedName>
</protein>
<dbReference type="Proteomes" id="UP000245431">
    <property type="component" value="Chromosome PVE_r2"/>
</dbReference>